<dbReference type="Proteomes" id="UP001500190">
    <property type="component" value="Unassembled WGS sequence"/>
</dbReference>
<gene>
    <name evidence="1" type="ORF">GCM10009742_06700</name>
</gene>
<organism evidence="1 2">
    <name type="scientific">Kribbella karoonensis</name>
    <dbReference type="NCBI Taxonomy" id="324851"/>
    <lineage>
        <taxon>Bacteria</taxon>
        <taxon>Bacillati</taxon>
        <taxon>Actinomycetota</taxon>
        <taxon>Actinomycetes</taxon>
        <taxon>Propionibacteriales</taxon>
        <taxon>Kribbellaceae</taxon>
        <taxon>Kribbella</taxon>
    </lineage>
</organism>
<proteinExistence type="predicted"/>
<name>A0ABN2D3P2_9ACTN</name>
<protein>
    <submittedName>
        <fullName evidence="1">Uncharacterized protein</fullName>
    </submittedName>
</protein>
<dbReference type="EMBL" id="BAAAND010000001">
    <property type="protein sequence ID" value="GAA1567600.1"/>
    <property type="molecule type" value="Genomic_DNA"/>
</dbReference>
<comment type="caution">
    <text evidence="1">The sequence shown here is derived from an EMBL/GenBank/DDBJ whole genome shotgun (WGS) entry which is preliminary data.</text>
</comment>
<evidence type="ECO:0000313" key="1">
    <source>
        <dbReference type="EMBL" id="GAA1567600.1"/>
    </source>
</evidence>
<reference evidence="1 2" key="1">
    <citation type="journal article" date="2019" name="Int. J. Syst. Evol. Microbiol.">
        <title>The Global Catalogue of Microorganisms (GCM) 10K type strain sequencing project: providing services to taxonomists for standard genome sequencing and annotation.</title>
        <authorList>
            <consortium name="The Broad Institute Genomics Platform"/>
            <consortium name="The Broad Institute Genome Sequencing Center for Infectious Disease"/>
            <person name="Wu L."/>
            <person name="Ma J."/>
        </authorList>
    </citation>
    <scope>NUCLEOTIDE SEQUENCE [LARGE SCALE GENOMIC DNA]</scope>
    <source>
        <strain evidence="1 2">JCM 14304</strain>
    </source>
</reference>
<sequence>MRYSDAGIDYVVTVQAVGGSRSADVNVTTRRLADDQEPCTGFTDRTDGSVTGCAVLDSDVWKAQGAHGEVHYFVRAEAGQWAYVRSERYDYFQQWHDAQAARIARSLEARSTWPLAADAADCEYCQWFT</sequence>
<keyword evidence="2" id="KW-1185">Reference proteome</keyword>
<evidence type="ECO:0000313" key="2">
    <source>
        <dbReference type="Proteomes" id="UP001500190"/>
    </source>
</evidence>
<accession>A0ABN2D3P2</accession>